<dbReference type="GO" id="GO:0003676">
    <property type="term" value="F:nucleic acid binding"/>
    <property type="evidence" value="ECO:0007669"/>
    <property type="project" value="InterPro"/>
</dbReference>
<reference evidence="9 10" key="1">
    <citation type="submission" date="2017-04" db="EMBL/GenBank/DDBJ databases">
        <title>Genome Sequence of the Model Brown-Rot Fungus Postia placenta SB12.</title>
        <authorList>
            <consortium name="DOE Joint Genome Institute"/>
            <person name="Gaskell J."/>
            <person name="Kersten P."/>
            <person name="Larrondo L.F."/>
            <person name="Canessa P."/>
            <person name="Martinez D."/>
            <person name="Hibbett D."/>
            <person name="Schmoll M."/>
            <person name="Kubicek C.P."/>
            <person name="Martinez A.T."/>
            <person name="Yadav J."/>
            <person name="Master E."/>
            <person name="Magnuson J.K."/>
            <person name="James T."/>
            <person name="Yaver D."/>
            <person name="Berka R."/>
            <person name="Labutti K."/>
            <person name="Lipzen A."/>
            <person name="Aerts A."/>
            <person name="Barry K."/>
            <person name="Henrissat B."/>
            <person name="Blanchette R."/>
            <person name="Grigoriev I."/>
            <person name="Cullen D."/>
        </authorList>
    </citation>
    <scope>NUCLEOTIDE SEQUENCE [LARGE SCALE GENOMIC DNA]</scope>
    <source>
        <strain evidence="9 10">MAD-698-R-SB12</strain>
    </source>
</reference>
<evidence type="ECO:0000313" key="10">
    <source>
        <dbReference type="Proteomes" id="UP000194127"/>
    </source>
</evidence>
<evidence type="ECO:0000256" key="1">
    <source>
        <dbReference type="ARBA" id="ARBA00004123"/>
    </source>
</evidence>
<evidence type="ECO:0000313" key="9">
    <source>
        <dbReference type="EMBL" id="OSX59054.1"/>
    </source>
</evidence>
<dbReference type="GO" id="GO:0033260">
    <property type="term" value="P:nuclear DNA replication"/>
    <property type="evidence" value="ECO:0007669"/>
    <property type="project" value="TreeGrafter"/>
</dbReference>
<gene>
    <name evidence="9" type="ORF">POSPLADRAFT_1060139</name>
</gene>
<feature type="compositionally biased region" description="Basic and acidic residues" evidence="8">
    <location>
        <begin position="62"/>
        <end position="85"/>
    </location>
</feature>
<evidence type="ECO:0000256" key="6">
    <source>
        <dbReference type="ARBA" id="ARBA00023242"/>
    </source>
</evidence>
<evidence type="ECO:0000256" key="3">
    <source>
        <dbReference type="ARBA" id="ARBA00022771"/>
    </source>
</evidence>
<dbReference type="InterPro" id="IPR040050">
    <property type="entry name" value="ZNF830-like"/>
</dbReference>
<keyword evidence="3" id="KW-0863">Zinc-finger</keyword>
<evidence type="ECO:0000256" key="7">
    <source>
        <dbReference type="SAM" id="Coils"/>
    </source>
</evidence>
<feature type="compositionally biased region" description="Low complexity" evidence="8">
    <location>
        <begin position="154"/>
        <end position="169"/>
    </location>
</feature>
<dbReference type="EMBL" id="KZ110603">
    <property type="protein sequence ID" value="OSX59054.1"/>
    <property type="molecule type" value="Genomic_DNA"/>
</dbReference>
<evidence type="ECO:0000256" key="2">
    <source>
        <dbReference type="ARBA" id="ARBA00022723"/>
    </source>
</evidence>
<dbReference type="GO" id="GO:0005681">
    <property type="term" value="C:spliceosomal complex"/>
    <property type="evidence" value="ECO:0007669"/>
    <property type="project" value="InterPro"/>
</dbReference>
<dbReference type="InterPro" id="IPR036236">
    <property type="entry name" value="Znf_C2H2_sf"/>
</dbReference>
<evidence type="ECO:0000256" key="4">
    <source>
        <dbReference type="ARBA" id="ARBA00022833"/>
    </source>
</evidence>
<feature type="region of interest" description="Disordered" evidence="8">
    <location>
        <begin position="62"/>
        <end position="169"/>
    </location>
</feature>
<dbReference type="GO" id="GO:0033314">
    <property type="term" value="P:mitotic DNA replication checkpoint signaling"/>
    <property type="evidence" value="ECO:0007669"/>
    <property type="project" value="TreeGrafter"/>
</dbReference>
<dbReference type="SUPFAM" id="SSF57667">
    <property type="entry name" value="beta-beta-alpha zinc fingers"/>
    <property type="match status" value="1"/>
</dbReference>
<organism evidence="9 10">
    <name type="scientific">Postia placenta MAD-698-R-SB12</name>
    <dbReference type="NCBI Taxonomy" id="670580"/>
    <lineage>
        <taxon>Eukaryota</taxon>
        <taxon>Fungi</taxon>
        <taxon>Dikarya</taxon>
        <taxon>Basidiomycota</taxon>
        <taxon>Agaricomycotina</taxon>
        <taxon>Agaricomycetes</taxon>
        <taxon>Polyporales</taxon>
        <taxon>Adustoporiaceae</taxon>
        <taxon>Rhodonia</taxon>
    </lineage>
</organism>
<feature type="region of interest" description="Disordered" evidence="8">
    <location>
        <begin position="208"/>
        <end position="234"/>
    </location>
</feature>
<sequence>MADVRALLKAKRQEIRVNHPFASYSTSGQLRCVACGTIVKEGSSWNGHIGSKAHRLNAARLREEEQRRQEQERQAELQRQKRTAAEVEDAEELDAKRRRTSEPEDDEEGGDEGEDEGGRASPAARPTTGFPADFFSDRARAPPPPSSDDGSGGEDAPAAPVAAPAEASAIDQEWARFQAAVVNAPDTHETYERATVMAEPVLAAETPEGFPPAEAQADAAGETRDVVDEGARRRRRELDERELIMDRLMEEEQAQEEADAKVSALKARLEALKRQRQAARAAKTKSGTQ</sequence>
<keyword evidence="10" id="KW-1185">Reference proteome</keyword>
<evidence type="ECO:0000256" key="8">
    <source>
        <dbReference type="SAM" id="MobiDB-lite"/>
    </source>
</evidence>
<dbReference type="Gene3D" id="3.30.160.60">
    <property type="entry name" value="Classic Zinc Finger"/>
    <property type="match status" value="1"/>
</dbReference>
<keyword evidence="5 7" id="KW-0175">Coiled coil</keyword>
<protein>
    <submittedName>
        <fullName evidence="9">Uncharacterized protein</fullName>
    </submittedName>
</protein>
<accession>A0A1X6MRP0</accession>
<dbReference type="GO" id="GO:0008270">
    <property type="term" value="F:zinc ion binding"/>
    <property type="evidence" value="ECO:0007669"/>
    <property type="project" value="UniProtKB-KW"/>
</dbReference>
<feature type="coiled-coil region" evidence="7">
    <location>
        <begin position="248"/>
        <end position="282"/>
    </location>
</feature>
<dbReference type="PANTHER" id="PTHR13278:SF0">
    <property type="entry name" value="ZINC FINGER PROTEIN 830"/>
    <property type="match status" value="1"/>
</dbReference>
<dbReference type="OrthoDB" id="77607at2759"/>
<comment type="subcellular location">
    <subcellularLocation>
        <location evidence="1">Nucleus</location>
    </subcellularLocation>
</comment>
<keyword evidence="2" id="KW-0479">Metal-binding</keyword>
<feature type="compositionally biased region" description="Acidic residues" evidence="8">
    <location>
        <begin position="103"/>
        <end position="115"/>
    </location>
</feature>
<keyword evidence="6" id="KW-0539">Nucleus</keyword>
<dbReference type="Proteomes" id="UP000194127">
    <property type="component" value="Unassembled WGS sequence"/>
</dbReference>
<dbReference type="GO" id="GO:0044773">
    <property type="term" value="P:mitotic DNA damage checkpoint signaling"/>
    <property type="evidence" value="ECO:0007669"/>
    <property type="project" value="TreeGrafter"/>
</dbReference>
<dbReference type="GeneID" id="36326181"/>
<dbReference type="AlphaFoldDB" id="A0A1X6MRP0"/>
<feature type="compositionally biased region" description="Basic and acidic residues" evidence="8">
    <location>
        <begin position="221"/>
        <end position="234"/>
    </location>
</feature>
<name>A0A1X6MRP0_9APHY</name>
<dbReference type="RefSeq" id="XP_024335848.1">
    <property type="nucleotide sequence ID" value="XM_024481231.1"/>
</dbReference>
<dbReference type="PANTHER" id="PTHR13278">
    <property type="entry name" value="ZINC FINGER PROTEIN 830"/>
    <property type="match status" value="1"/>
</dbReference>
<evidence type="ECO:0000256" key="5">
    <source>
        <dbReference type="ARBA" id="ARBA00023054"/>
    </source>
</evidence>
<proteinExistence type="predicted"/>
<keyword evidence="4" id="KW-0862">Zinc</keyword>